<dbReference type="PANTHER" id="PTHR30086:SF20">
    <property type="entry name" value="ARGININE EXPORTER PROTEIN ARGO-RELATED"/>
    <property type="match status" value="1"/>
</dbReference>
<comment type="subcellular location">
    <subcellularLocation>
        <location evidence="1">Cell membrane</location>
        <topology evidence="1">Multi-pass membrane protein</topology>
    </subcellularLocation>
</comment>
<sequence length="204" mass="21839">MPIFSAILFFVAGAGTPGPNNTIALASGAAFGFRKTVPTIIGVNTGFPTMILVVGLGLSGVLTQWPWVLDVLRPIGVLYLLWLAWKIATGPTDLQQRRAGKPPGVVQMALFQFVNPKAWTLAVAALSAYTGFWDSFLAEILVLALIALIFGAPCTAFWALLGVGAGRFISNPRQMRIFNLVMAALLVLSLIPAAVETWESLQQL</sequence>
<gene>
    <name evidence="7" type="ORF">FHX47_001796</name>
</gene>
<dbReference type="Pfam" id="PF01810">
    <property type="entry name" value="LysE"/>
    <property type="match status" value="1"/>
</dbReference>
<dbReference type="RefSeq" id="WP_183358581.1">
    <property type="nucleotide sequence ID" value="NZ_BAABKR010000016.1"/>
</dbReference>
<keyword evidence="3 6" id="KW-0812">Transmembrane</keyword>
<proteinExistence type="predicted"/>
<evidence type="ECO:0000256" key="5">
    <source>
        <dbReference type="ARBA" id="ARBA00023136"/>
    </source>
</evidence>
<dbReference type="InterPro" id="IPR001123">
    <property type="entry name" value="LeuE-type"/>
</dbReference>
<dbReference type="GO" id="GO:0015171">
    <property type="term" value="F:amino acid transmembrane transporter activity"/>
    <property type="evidence" value="ECO:0007669"/>
    <property type="project" value="TreeGrafter"/>
</dbReference>
<name>A0A7W5XPN4_9MICC</name>
<keyword evidence="5 6" id="KW-0472">Membrane</keyword>
<dbReference type="PANTHER" id="PTHR30086">
    <property type="entry name" value="ARGININE EXPORTER PROTEIN ARGO"/>
    <property type="match status" value="1"/>
</dbReference>
<keyword evidence="4 6" id="KW-1133">Transmembrane helix</keyword>
<dbReference type="AlphaFoldDB" id="A0A7W5XPN4"/>
<accession>A0A7W5XPN4</accession>
<dbReference type="GO" id="GO:0033228">
    <property type="term" value="P:cysteine export across plasma membrane"/>
    <property type="evidence" value="ECO:0007669"/>
    <property type="project" value="TreeGrafter"/>
</dbReference>
<evidence type="ECO:0000313" key="7">
    <source>
        <dbReference type="EMBL" id="MBB3668167.1"/>
    </source>
</evidence>
<dbReference type="EMBL" id="JACIBT010000009">
    <property type="protein sequence ID" value="MBB3668167.1"/>
    <property type="molecule type" value="Genomic_DNA"/>
</dbReference>
<evidence type="ECO:0000256" key="1">
    <source>
        <dbReference type="ARBA" id="ARBA00004651"/>
    </source>
</evidence>
<dbReference type="Proteomes" id="UP000547528">
    <property type="component" value="Unassembled WGS sequence"/>
</dbReference>
<evidence type="ECO:0000256" key="2">
    <source>
        <dbReference type="ARBA" id="ARBA00022475"/>
    </source>
</evidence>
<dbReference type="GO" id="GO:0005886">
    <property type="term" value="C:plasma membrane"/>
    <property type="evidence" value="ECO:0007669"/>
    <property type="project" value="UniProtKB-SubCell"/>
</dbReference>
<evidence type="ECO:0000256" key="3">
    <source>
        <dbReference type="ARBA" id="ARBA00022692"/>
    </source>
</evidence>
<evidence type="ECO:0000256" key="4">
    <source>
        <dbReference type="ARBA" id="ARBA00022989"/>
    </source>
</evidence>
<keyword evidence="2" id="KW-1003">Cell membrane</keyword>
<comment type="caution">
    <text evidence="7">The sequence shown here is derived from an EMBL/GenBank/DDBJ whole genome shotgun (WGS) entry which is preliminary data.</text>
</comment>
<evidence type="ECO:0000313" key="8">
    <source>
        <dbReference type="Proteomes" id="UP000547528"/>
    </source>
</evidence>
<keyword evidence="8" id="KW-1185">Reference proteome</keyword>
<feature type="transmembrane region" description="Helical" evidence="6">
    <location>
        <begin position="140"/>
        <end position="165"/>
    </location>
</feature>
<feature type="transmembrane region" description="Helical" evidence="6">
    <location>
        <begin position="65"/>
        <end position="85"/>
    </location>
</feature>
<reference evidence="7 8" key="1">
    <citation type="submission" date="2020-08" db="EMBL/GenBank/DDBJ databases">
        <title>Sequencing the genomes of 1000 actinobacteria strains.</title>
        <authorList>
            <person name="Klenk H.-P."/>
        </authorList>
    </citation>
    <scope>NUCLEOTIDE SEQUENCE [LARGE SCALE GENOMIC DNA]</scope>
    <source>
        <strain evidence="7 8">DSM 28238</strain>
    </source>
</reference>
<evidence type="ECO:0000256" key="6">
    <source>
        <dbReference type="SAM" id="Phobius"/>
    </source>
</evidence>
<feature type="transmembrane region" description="Helical" evidence="6">
    <location>
        <begin position="177"/>
        <end position="195"/>
    </location>
</feature>
<organism evidence="7 8">
    <name type="scientific">Garicola koreensis</name>
    <dbReference type="NCBI Taxonomy" id="1262554"/>
    <lineage>
        <taxon>Bacteria</taxon>
        <taxon>Bacillati</taxon>
        <taxon>Actinomycetota</taxon>
        <taxon>Actinomycetes</taxon>
        <taxon>Micrococcales</taxon>
        <taxon>Micrococcaceae</taxon>
        <taxon>Garicola</taxon>
    </lineage>
</organism>
<feature type="transmembrane region" description="Helical" evidence="6">
    <location>
        <begin position="36"/>
        <end position="58"/>
    </location>
</feature>
<protein>
    <submittedName>
        <fullName evidence="7">Threonine/homoserine/homoserine lactone efflux protein</fullName>
    </submittedName>
</protein>